<dbReference type="PANTHER" id="PTHR24198:SF165">
    <property type="entry name" value="ANKYRIN REPEAT-CONTAINING PROTEIN-RELATED"/>
    <property type="match status" value="1"/>
</dbReference>
<dbReference type="PANTHER" id="PTHR24198">
    <property type="entry name" value="ANKYRIN REPEAT AND PROTEIN KINASE DOMAIN-CONTAINING PROTEIN"/>
    <property type="match status" value="1"/>
</dbReference>
<dbReference type="Pfam" id="PF12796">
    <property type="entry name" value="Ank_2"/>
    <property type="match status" value="1"/>
</dbReference>
<gene>
    <name evidence="3" type="ORF">G7Z17_g11895</name>
</gene>
<sequence>MVTVGDATGIKAEKLYEKIATTPEALDELYTDIFSDVTKAERFQMTKLFQWQRRHKAVEQSTTQGKDIVQRRSHFVHVNATNNDGETPLDIAIDLTINAGEVILKLIEAGADPQVAGEQTALVFYAILSRNKKLLLKLFEKSFNLDGAIYFSLRELSSKDDEDILQGNSIGNDDDDDDEGEDEAIFLAARRGQATIVNILLLHGSSAISSNKQYQFPLLVAVENGHAETVRVLLRDTPSTVEMENAFGLKALDVALDACHFDLALFLLREGGLGAISKLSLFTAIKQSQLEIVRLIL</sequence>
<evidence type="ECO:0000313" key="4">
    <source>
        <dbReference type="Proteomes" id="UP000722485"/>
    </source>
</evidence>
<accession>A0A9P5H1Y9</accession>
<name>A0A9P5H1Y9_9HYPO</name>
<keyword evidence="4" id="KW-1185">Reference proteome</keyword>
<reference evidence="3" key="1">
    <citation type="submission" date="2020-03" db="EMBL/GenBank/DDBJ databases">
        <title>Draft Genome Sequence of Cylindrodendrum hubeiense.</title>
        <authorList>
            <person name="Buettner E."/>
            <person name="Kellner H."/>
        </authorList>
    </citation>
    <scope>NUCLEOTIDE SEQUENCE</scope>
    <source>
        <strain evidence="3">IHI 201604</strain>
    </source>
</reference>
<evidence type="ECO:0008006" key="5">
    <source>
        <dbReference type="Google" id="ProtNLM"/>
    </source>
</evidence>
<dbReference type="OrthoDB" id="4897745at2759"/>
<dbReference type="EMBL" id="JAANBB010000485">
    <property type="protein sequence ID" value="KAF7541741.1"/>
    <property type="molecule type" value="Genomic_DNA"/>
</dbReference>
<dbReference type="Gene3D" id="1.25.40.20">
    <property type="entry name" value="Ankyrin repeat-containing domain"/>
    <property type="match status" value="1"/>
</dbReference>
<dbReference type="InterPro" id="IPR002110">
    <property type="entry name" value="Ankyrin_rpt"/>
</dbReference>
<dbReference type="SUPFAM" id="SSF48403">
    <property type="entry name" value="Ankyrin repeat"/>
    <property type="match status" value="1"/>
</dbReference>
<keyword evidence="1" id="KW-0677">Repeat</keyword>
<dbReference type="Proteomes" id="UP000722485">
    <property type="component" value="Unassembled WGS sequence"/>
</dbReference>
<comment type="caution">
    <text evidence="3">The sequence shown here is derived from an EMBL/GenBank/DDBJ whole genome shotgun (WGS) entry which is preliminary data.</text>
</comment>
<proteinExistence type="predicted"/>
<dbReference type="SMART" id="SM00248">
    <property type="entry name" value="ANK"/>
    <property type="match status" value="4"/>
</dbReference>
<evidence type="ECO:0000313" key="3">
    <source>
        <dbReference type="EMBL" id="KAF7541741.1"/>
    </source>
</evidence>
<evidence type="ECO:0000256" key="2">
    <source>
        <dbReference type="ARBA" id="ARBA00023043"/>
    </source>
</evidence>
<keyword evidence="2" id="KW-0040">ANK repeat</keyword>
<evidence type="ECO:0000256" key="1">
    <source>
        <dbReference type="ARBA" id="ARBA00022737"/>
    </source>
</evidence>
<protein>
    <recommendedName>
        <fullName evidence="5">Ankyrin repeat protein</fullName>
    </recommendedName>
</protein>
<dbReference type="AlphaFoldDB" id="A0A9P5H1Y9"/>
<dbReference type="InterPro" id="IPR036770">
    <property type="entry name" value="Ankyrin_rpt-contain_sf"/>
</dbReference>
<organism evidence="3 4">
    <name type="scientific">Cylindrodendrum hubeiense</name>
    <dbReference type="NCBI Taxonomy" id="595255"/>
    <lineage>
        <taxon>Eukaryota</taxon>
        <taxon>Fungi</taxon>
        <taxon>Dikarya</taxon>
        <taxon>Ascomycota</taxon>
        <taxon>Pezizomycotina</taxon>
        <taxon>Sordariomycetes</taxon>
        <taxon>Hypocreomycetidae</taxon>
        <taxon>Hypocreales</taxon>
        <taxon>Nectriaceae</taxon>
        <taxon>Cylindrodendrum</taxon>
    </lineage>
</organism>